<comment type="caution">
    <text evidence="1">The sequence shown here is derived from an EMBL/GenBank/DDBJ whole genome shotgun (WGS) entry which is preliminary data.</text>
</comment>
<accession>A0ACC3CZK6</accession>
<reference evidence="1" key="1">
    <citation type="submission" date="2024-09" db="EMBL/GenBank/DDBJ databases">
        <title>Black Yeasts Isolated from many extreme environments.</title>
        <authorList>
            <person name="Coleine C."/>
            <person name="Stajich J.E."/>
            <person name="Selbmann L."/>
        </authorList>
    </citation>
    <scope>NUCLEOTIDE SEQUENCE</scope>
    <source>
        <strain evidence="1">CCFEE 5737</strain>
    </source>
</reference>
<evidence type="ECO:0000313" key="2">
    <source>
        <dbReference type="Proteomes" id="UP001186974"/>
    </source>
</evidence>
<evidence type="ECO:0000313" key="1">
    <source>
        <dbReference type="EMBL" id="KAK3059467.1"/>
    </source>
</evidence>
<name>A0ACC3CZK6_9PEZI</name>
<keyword evidence="2" id="KW-1185">Reference proteome</keyword>
<dbReference type="EMBL" id="JAWDJW010009386">
    <property type="protein sequence ID" value="KAK3059467.1"/>
    <property type="molecule type" value="Genomic_DNA"/>
</dbReference>
<sequence length="223" mass="24692">MICDDAYAGKGTCKISALLLLDSLVTLGNREGSRYVIDAFGRLNFIGVIVDSIKSIPYELRNTNHSDIPALLAFYTALLALLLRISQTRLGATHVVNAGLFPAIRTSQIFSADPDIGLEIENTQALEKFFRLMLSLLRVINAVVVSRGTQNDQTLTQAREFLQENRGCAVSVFKRNAGIGGKVEGNREELNELVDQFTLLVSATGFMESEEKKFEERDRNVFS</sequence>
<dbReference type="Proteomes" id="UP001186974">
    <property type="component" value="Unassembled WGS sequence"/>
</dbReference>
<protein>
    <submittedName>
        <fullName evidence="1">Uncharacterized protein</fullName>
    </submittedName>
</protein>
<proteinExistence type="predicted"/>
<organism evidence="1 2">
    <name type="scientific">Coniosporium uncinatum</name>
    <dbReference type="NCBI Taxonomy" id="93489"/>
    <lineage>
        <taxon>Eukaryota</taxon>
        <taxon>Fungi</taxon>
        <taxon>Dikarya</taxon>
        <taxon>Ascomycota</taxon>
        <taxon>Pezizomycotina</taxon>
        <taxon>Dothideomycetes</taxon>
        <taxon>Dothideomycetes incertae sedis</taxon>
        <taxon>Coniosporium</taxon>
    </lineage>
</organism>
<gene>
    <name evidence="1" type="ORF">LTS18_010810</name>
</gene>